<dbReference type="PANTHER" id="PTHR41523">
    <property type="entry name" value="TWO-COMPONENT SYSTEM SENSOR PROTEIN"/>
    <property type="match status" value="1"/>
</dbReference>
<evidence type="ECO:0000256" key="5">
    <source>
        <dbReference type="ARBA" id="ARBA00022741"/>
    </source>
</evidence>
<evidence type="ECO:0000313" key="9">
    <source>
        <dbReference type="EMBL" id="WZU66912.2"/>
    </source>
</evidence>
<evidence type="ECO:0000256" key="1">
    <source>
        <dbReference type="ARBA" id="ARBA00000085"/>
    </source>
</evidence>
<reference evidence="10" key="1">
    <citation type="submission" date="2024-04" db="EMBL/GenBank/DDBJ databases">
        <title>Phylogenomic analyses of a clade within the roseobacter group suggest taxonomic reassignments of species of the genera Aestuariivita, Citreicella, Loktanella, Nautella, Pelagibaca, Ruegeria, Thalassobius, Thiobacimonas and Tropicibacter, and the proposal o.</title>
        <authorList>
            <person name="Jeon C.O."/>
        </authorList>
    </citation>
    <scope>NUCLEOTIDE SEQUENCE [LARGE SCALE GENOMIC DNA]</scope>
    <source>
        <strain evidence="10">SS1-5</strain>
    </source>
</reference>
<accession>A0AAN0NK52</accession>
<keyword evidence="4 9" id="KW-0808">Transferase</keyword>
<dbReference type="Pfam" id="PF07536">
    <property type="entry name" value="HWE_HK"/>
    <property type="match status" value="1"/>
</dbReference>
<dbReference type="InterPro" id="IPR011102">
    <property type="entry name" value="Sig_transdc_His_kinase_HWE"/>
</dbReference>
<evidence type="ECO:0000256" key="4">
    <source>
        <dbReference type="ARBA" id="ARBA00022679"/>
    </source>
</evidence>
<dbReference type="EC" id="2.7.13.3" evidence="2"/>
<evidence type="ECO:0000256" key="6">
    <source>
        <dbReference type="ARBA" id="ARBA00022777"/>
    </source>
</evidence>
<evidence type="ECO:0000256" key="2">
    <source>
        <dbReference type="ARBA" id="ARBA00012438"/>
    </source>
</evidence>
<keyword evidence="10" id="KW-1185">Reference proteome</keyword>
<dbReference type="RefSeq" id="WP_373635307.1">
    <property type="nucleotide sequence ID" value="NZ_CP151767.2"/>
</dbReference>
<dbReference type="InterPro" id="IPR036890">
    <property type="entry name" value="HATPase_C_sf"/>
</dbReference>
<keyword evidence="3" id="KW-0597">Phosphoprotein</keyword>
<organism evidence="9 10">
    <name type="scientific">Yoonia rhodophyticola</name>
    <dbReference type="NCBI Taxonomy" id="3137370"/>
    <lineage>
        <taxon>Bacteria</taxon>
        <taxon>Pseudomonadati</taxon>
        <taxon>Pseudomonadota</taxon>
        <taxon>Alphaproteobacteria</taxon>
        <taxon>Rhodobacterales</taxon>
        <taxon>Paracoccaceae</taxon>
        <taxon>Yoonia</taxon>
    </lineage>
</organism>
<dbReference type="Gene3D" id="3.30.450.20">
    <property type="entry name" value="PAS domain"/>
    <property type="match status" value="1"/>
</dbReference>
<dbReference type="GO" id="GO:0005524">
    <property type="term" value="F:ATP binding"/>
    <property type="evidence" value="ECO:0007669"/>
    <property type="project" value="UniProtKB-KW"/>
</dbReference>
<protein>
    <recommendedName>
        <fullName evidence="2">histidine kinase</fullName>
        <ecNumber evidence="2">2.7.13.3</ecNumber>
    </recommendedName>
</protein>
<gene>
    <name evidence="9" type="ORF">AABB31_18275</name>
</gene>
<evidence type="ECO:0000256" key="3">
    <source>
        <dbReference type="ARBA" id="ARBA00022553"/>
    </source>
</evidence>
<keyword evidence="7" id="KW-0067">ATP-binding</keyword>
<feature type="domain" description="Signal transduction histidine kinase HWE region" evidence="8">
    <location>
        <begin position="149"/>
        <end position="230"/>
    </location>
</feature>
<evidence type="ECO:0000256" key="7">
    <source>
        <dbReference type="ARBA" id="ARBA00022840"/>
    </source>
</evidence>
<dbReference type="Proteomes" id="UP001470809">
    <property type="component" value="Chromosome"/>
</dbReference>
<dbReference type="EMBL" id="CP151767">
    <property type="protein sequence ID" value="WZU66912.2"/>
    <property type="molecule type" value="Genomic_DNA"/>
</dbReference>
<dbReference type="AlphaFoldDB" id="A0AAN0NK52"/>
<evidence type="ECO:0000259" key="8">
    <source>
        <dbReference type="SMART" id="SM00911"/>
    </source>
</evidence>
<comment type="catalytic activity">
    <reaction evidence="1">
        <text>ATP + protein L-histidine = ADP + protein N-phospho-L-histidine.</text>
        <dbReference type="EC" id="2.7.13.3"/>
    </reaction>
</comment>
<dbReference type="KEGG" id="yrh:AABB31_18275"/>
<proteinExistence type="predicted"/>
<dbReference type="Pfam" id="PF08448">
    <property type="entry name" value="PAS_4"/>
    <property type="match status" value="1"/>
</dbReference>
<name>A0AAN0NK52_9RHOB</name>
<keyword evidence="5" id="KW-0547">Nucleotide-binding</keyword>
<dbReference type="GO" id="GO:0004673">
    <property type="term" value="F:protein histidine kinase activity"/>
    <property type="evidence" value="ECO:0007669"/>
    <property type="project" value="UniProtKB-EC"/>
</dbReference>
<dbReference type="SMART" id="SM00911">
    <property type="entry name" value="HWE_HK"/>
    <property type="match status" value="1"/>
</dbReference>
<dbReference type="InterPro" id="IPR013656">
    <property type="entry name" value="PAS_4"/>
</dbReference>
<dbReference type="Gene3D" id="3.30.565.10">
    <property type="entry name" value="Histidine kinase-like ATPase, C-terminal domain"/>
    <property type="match status" value="1"/>
</dbReference>
<sequence>MSAHMDVSHIEWFLMAGDDDDFRAALRLTPEPCAIVGSDGHVHIHNDGFDALNDWPAGALTMTAIAAFFSDAQDRDRLKTAFEAAIGGSATVVEDMRQTIAGEQDDRWWSIRMIPLPQVAAHGPMVMMRFDDVTARVLALRRRDGVVDELQHRIGNLLTLVRIIARRTVQTSEDLEVFLTAFDERIDALGRTHAFLSGENWDGMTMRQILDQQIDADPEVRDQIFARGPSWRLSVRHAQTVAMAINELFTNAKTYGALSVPDGRVDVSWDHPSDGSYNFIWKESGLSRQLAPKTTGFGMQILTQLLPLQMGGRAVHAFTPTGFHYALLVAGGAAVPVEMAPDDPLPDLPEDFVDLPG</sequence>
<dbReference type="PANTHER" id="PTHR41523:SF7">
    <property type="entry name" value="HISTIDINE KINASE"/>
    <property type="match status" value="1"/>
</dbReference>
<evidence type="ECO:0000313" key="10">
    <source>
        <dbReference type="Proteomes" id="UP001470809"/>
    </source>
</evidence>
<keyword evidence="6 9" id="KW-0418">Kinase</keyword>
<reference evidence="9 10" key="2">
    <citation type="submission" date="2024-08" db="EMBL/GenBank/DDBJ databases">
        <title>Phylogenomic analyses of a clade within the roseobacter group suggest taxonomic reassignments of species of the genera Aestuariivita, Citreicella, Loktanella, Nautella, Pelagibaca, Ruegeria, Thalassobius, Thiobacimonas and Tropicibacter, and the proposal o.</title>
        <authorList>
            <person name="Jeon C.O."/>
        </authorList>
    </citation>
    <scope>NUCLEOTIDE SEQUENCE [LARGE SCALE GENOMIC DNA]</scope>
    <source>
        <strain evidence="9 10">SS1-5</strain>
    </source>
</reference>